<keyword evidence="9" id="KW-1185">Reference proteome</keyword>
<evidence type="ECO:0000256" key="4">
    <source>
        <dbReference type="ARBA" id="ARBA00022692"/>
    </source>
</evidence>
<reference evidence="9" key="1">
    <citation type="journal article" date="2019" name="Microbiol. Resour. Announc.">
        <title>Complete Genome Sequence of Halomonas olivaria, a Moderately Halophilic Bacterium Isolated from Olive Processing Effluents, Obtained by Nanopore Sequencing.</title>
        <authorList>
            <person name="Nagata S."/>
            <person name="Ii K.M."/>
            <person name="Tsukimi T."/>
            <person name="Miura M.C."/>
            <person name="Galipon J."/>
            <person name="Arakawa K."/>
        </authorList>
    </citation>
    <scope>NUCLEOTIDE SEQUENCE [LARGE SCALE GENOMIC DNA]</scope>
    <source>
        <strain evidence="9">TYRC17</strain>
    </source>
</reference>
<evidence type="ECO:0000256" key="6">
    <source>
        <dbReference type="ARBA" id="ARBA00023136"/>
    </source>
</evidence>
<dbReference type="EMBL" id="AP019416">
    <property type="protein sequence ID" value="BBI54489.1"/>
    <property type="molecule type" value="Genomic_DNA"/>
</dbReference>
<proteinExistence type="predicted"/>
<dbReference type="Proteomes" id="UP000289555">
    <property type="component" value="Chromosome"/>
</dbReference>
<protein>
    <submittedName>
        <fullName evidence="8">Uncharacterized protein</fullName>
    </submittedName>
</protein>
<evidence type="ECO:0000256" key="2">
    <source>
        <dbReference type="ARBA" id="ARBA00022448"/>
    </source>
</evidence>
<keyword evidence="4 7" id="KW-0812">Transmembrane</keyword>
<gene>
    <name evidence="8" type="ORF">HORIV_69100</name>
</gene>
<keyword evidence="5 7" id="KW-1133">Transmembrane helix</keyword>
<evidence type="ECO:0000256" key="3">
    <source>
        <dbReference type="ARBA" id="ARBA00022475"/>
    </source>
</evidence>
<keyword evidence="3" id="KW-1003">Cell membrane</keyword>
<evidence type="ECO:0000256" key="7">
    <source>
        <dbReference type="SAM" id="Phobius"/>
    </source>
</evidence>
<dbReference type="SUPFAM" id="SSF161098">
    <property type="entry name" value="MetI-like"/>
    <property type="match status" value="1"/>
</dbReference>
<dbReference type="Gene3D" id="1.10.3720.10">
    <property type="entry name" value="MetI-like"/>
    <property type="match status" value="1"/>
</dbReference>
<keyword evidence="2" id="KW-0813">Transport</keyword>
<evidence type="ECO:0000313" key="9">
    <source>
        <dbReference type="Proteomes" id="UP000289555"/>
    </source>
</evidence>
<accession>A0ABM7GS51</accession>
<dbReference type="InterPro" id="IPR051393">
    <property type="entry name" value="ABC_transporter_permease"/>
</dbReference>
<evidence type="ECO:0000256" key="5">
    <source>
        <dbReference type="ARBA" id="ARBA00022989"/>
    </source>
</evidence>
<name>A0ABM7GS51_9GAMM</name>
<dbReference type="PANTHER" id="PTHR30193">
    <property type="entry name" value="ABC TRANSPORTER PERMEASE PROTEIN"/>
    <property type="match status" value="1"/>
</dbReference>
<sequence length="110" mass="12628">MLPYAMLSPAVLVTLAIVFFPMIQTAWMSLHDYVLFRPNDFTWVGLDNFRAALSDEVFWISLKHTVIWMCTTIPAQLLLGLVTALLLNQNFPWRPIARALIIIPGLCPRW</sequence>
<evidence type="ECO:0000256" key="1">
    <source>
        <dbReference type="ARBA" id="ARBA00004651"/>
    </source>
</evidence>
<comment type="subcellular location">
    <subcellularLocation>
        <location evidence="1">Cell membrane</location>
        <topology evidence="1">Multi-pass membrane protein</topology>
    </subcellularLocation>
</comment>
<evidence type="ECO:0000313" key="8">
    <source>
        <dbReference type="EMBL" id="BBI54489.1"/>
    </source>
</evidence>
<feature type="transmembrane region" description="Helical" evidence="7">
    <location>
        <begin position="66"/>
        <end position="88"/>
    </location>
</feature>
<organism evidence="8 9">
    <name type="scientific">Vreelandella olivaria</name>
    <dbReference type="NCBI Taxonomy" id="390919"/>
    <lineage>
        <taxon>Bacteria</taxon>
        <taxon>Pseudomonadati</taxon>
        <taxon>Pseudomonadota</taxon>
        <taxon>Gammaproteobacteria</taxon>
        <taxon>Oceanospirillales</taxon>
        <taxon>Halomonadaceae</taxon>
        <taxon>Vreelandella</taxon>
    </lineage>
</organism>
<dbReference type="InterPro" id="IPR035906">
    <property type="entry name" value="MetI-like_sf"/>
</dbReference>
<dbReference type="PANTHER" id="PTHR30193:SF37">
    <property type="entry name" value="INNER MEMBRANE ABC TRANSPORTER PERMEASE PROTEIN YCJO"/>
    <property type="match status" value="1"/>
</dbReference>
<keyword evidence="6 7" id="KW-0472">Membrane</keyword>